<evidence type="ECO:0000256" key="1">
    <source>
        <dbReference type="SAM" id="SignalP"/>
    </source>
</evidence>
<evidence type="ECO:0000313" key="3">
    <source>
        <dbReference type="Proteomes" id="UP001501333"/>
    </source>
</evidence>
<dbReference type="RefSeq" id="WP_229356470.1">
    <property type="nucleotide sequence ID" value="NZ_BAABAO010000021.1"/>
</dbReference>
<comment type="caution">
    <text evidence="2">The sequence shown here is derived from an EMBL/GenBank/DDBJ whole genome shotgun (WGS) entry which is preliminary data.</text>
</comment>
<name>A0ABP7YWI3_9FLAO</name>
<evidence type="ECO:0000313" key="2">
    <source>
        <dbReference type="EMBL" id="GAA4142343.1"/>
    </source>
</evidence>
<reference evidence="3" key="1">
    <citation type="journal article" date="2019" name="Int. J. Syst. Evol. Microbiol.">
        <title>The Global Catalogue of Microorganisms (GCM) 10K type strain sequencing project: providing services to taxonomists for standard genome sequencing and annotation.</title>
        <authorList>
            <consortium name="The Broad Institute Genomics Platform"/>
            <consortium name="The Broad Institute Genome Sequencing Center for Infectious Disease"/>
            <person name="Wu L."/>
            <person name="Ma J."/>
        </authorList>
    </citation>
    <scope>NUCLEOTIDE SEQUENCE [LARGE SCALE GENOMIC DNA]</scope>
    <source>
        <strain evidence="3">JCM 17386</strain>
    </source>
</reference>
<gene>
    <name evidence="2" type="ORF">GCM10022250_44650</name>
</gene>
<accession>A0ABP7YWI3</accession>
<protein>
    <submittedName>
        <fullName evidence="2">Uncharacterized protein</fullName>
    </submittedName>
</protein>
<keyword evidence="3" id="KW-1185">Reference proteome</keyword>
<dbReference type="Proteomes" id="UP001501333">
    <property type="component" value="Unassembled WGS sequence"/>
</dbReference>
<organism evidence="2 3">
    <name type="scientific">Flavobacterium chungbukense</name>
    <dbReference type="NCBI Taxonomy" id="877464"/>
    <lineage>
        <taxon>Bacteria</taxon>
        <taxon>Pseudomonadati</taxon>
        <taxon>Bacteroidota</taxon>
        <taxon>Flavobacteriia</taxon>
        <taxon>Flavobacteriales</taxon>
        <taxon>Flavobacteriaceae</taxon>
        <taxon>Flavobacterium</taxon>
    </lineage>
</organism>
<keyword evidence="1" id="KW-0732">Signal</keyword>
<sequence length="500" mass="57227">MKHIRVRIVVLAILFSTAVSVFAQQPAKEKLSVLYVGYDPAVPLTEEFINSTTGTGGYSPERFKEDVKTRFNAFESYLKEYFTTVKAVDARSYTMDMSANYDVTVFDQRINPWEKGERTPKYKPAKYLKEDFDFPTIFIGHTAPMMGETIGLKLDWLCLCLDADAHHLKTEHPIFKGPFPVNLTMVTKPTPDGIFHYPSGKNVPKEIPMWRVQKEGYMEGKGYRVGLVSRGDGFLDSPDAEYISSGVNSKDVGAVAIGRHGNFFLWGFSASPDYMTNEAKQVFANSVVYIKKFKGQKPIARKYNQQIAVRTTYINDMIAQLNKDSFEHYKVYINEVNAQSQNLIKKILAKKGNGEKVSEMEEAIVAAQSQTIPIPTWEEYIKQQSGNFFKPEYAKNVDKLKKYLSDNKKYMYSGTEDFYTLKLDEDIKKLGIGNNDVKLLQQCIYLLQNNKEKDLANRILTRYTGLEKNPQEWENWFSTNSSKLFFTESGGYKWLIDTSK</sequence>
<feature type="signal peptide" evidence="1">
    <location>
        <begin position="1"/>
        <end position="23"/>
    </location>
</feature>
<dbReference type="EMBL" id="BAABAO010000021">
    <property type="protein sequence ID" value="GAA4142343.1"/>
    <property type="molecule type" value="Genomic_DNA"/>
</dbReference>
<feature type="chain" id="PRO_5046182538" evidence="1">
    <location>
        <begin position="24"/>
        <end position="500"/>
    </location>
</feature>
<proteinExistence type="predicted"/>